<evidence type="ECO:0000256" key="1">
    <source>
        <dbReference type="SAM" id="MobiDB-lite"/>
    </source>
</evidence>
<protein>
    <submittedName>
        <fullName evidence="2">Uncharacterized protein</fullName>
    </submittedName>
</protein>
<accession>A0AAD9PSQ7</accession>
<organism evidence="2 3">
    <name type="scientific">Acropora cervicornis</name>
    <name type="common">Staghorn coral</name>
    <dbReference type="NCBI Taxonomy" id="6130"/>
    <lineage>
        <taxon>Eukaryota</taxon>
        <taxon>Metazoa</taxon>
        <taxon>Cnidaria</taxon>
        <taxon>Anthozoa</taxon>
        <taxon>Hexacorallia</taxon>
        <taxon>Scleractinia</taxon>
        <taxon>Astrocoeniina</taxon>
        <taxon>Acroporidae</taxon>
        <taxon>Acropora</taxon>
    </lineage>
</organism>
<reference evidence="2" key="2">
    <citation type="journal article" date="2023" name="Science">
        <title>Genomic signatures of disease resistance in endangered staghorn corals.</title>
        <authorList>
            <person name="Vollmer S.V."/>
            <person name="Selwyn J.D."/>
            <person name="Despard B.A."/>
            <person name="Roesel C.L."/>
        </authorList>
    </citation>
    <scope>NUCLEOTIDE SEQUENCE</scope>
    <source>
        <strain evidence="2">K2</strain>
    </source>
</reference>
<comment type="caution">
    <text evidence="2">The sequence shown here is derived from an EMBL/GenBank/DDBJ whole genome shotgun (WGS) entry which is preliminary data.</text>
</comment>
<gene>
    <name evidence="2" type="ORF">P5673_031496</name>
</gene>
<feature type="compositionally biased region" description="Polar residues" evidence="1">
    <location>
        <begin position="117"/>
        <end position="127"/>
    </location>
</feature>
<dbReference type="EMBL" id="JARQWQ010000149">
    <property type="protein sequence ID" value="KAK2548337.1"/>
    <property type="molecule type" value="Genomic_DNA"/>
</dbReference>
<feature type="region of interest" description="Disordered" evidence="1">
    <location>
        <begin position="111"/>
        <end position="152"/>
    </location>
</feature>
<feature type="compositionally biased region" description="Polar residues" evidence="1">
    <location>
        <begin position="135"/>
        <end position="152"/>
    </location>
</feature>
<reference evidence="2" key="1">
    <citation type="journal article" date="2023" name="G3 (Bethesda)">
        <title>Whole genome assembly and annotation of the endangered Caribbean coral Acropora cervicornis.</title>
        <authorList>
            <person name="Selwyn J.D."/>
            <person name="Vollmer S.V."/>
        </authorList>
    </citation>
    <scope>NUCLEOTIDE SEQUENCE</scope>
    <source>
        <strain evidence="2">K2</strain>
    </source>
</reference>
<evidence type="ECO:0000313" key="3">
    <source>
        <dbReference type="Proteomes" id="UP001249851"/>
    </source>
</evidence>
<evidence type="ECO:0000313" key="2">
    <source>
        <dbReference type="EMBL" id="KAK2548337.1"/>
    </source>
</evidence>
<dbReference type="AlphaFoldDB" id="A0AAD9PSQ7"/>
<sequence>RKEPKHVHRKGVYPDNVKIRHASLEFQKKIDGLYFVSKLFRSTKYSMSFHNLDTHLNVYPISQEDHLKRSCCNTRDGSIQSHFNEGVCYFAMIKMRECFKISIMGCLPSRRREPEESQATADRNSISTRRKGDDSQGQSNIISQGENSTMAPTIQMVNPDTLKLLQEIGELKVYQIASNADHRKHIDLHQDIIFDLENPTKASCPVTPLPGAPSTNVK</sequence>
<keyword evidence="3" id="KW-1185">Reference proteome</keyword>
<feature type="non-terminal residue" evidence="2">
    <location>
        <position position="218"/>
    </location>
</feature>
<dbReference type="Proteomes" id="UP001249851">
    <property type="component" value="Unassembled WGS sequence"/>
</dbReference>
<proteinExistence type="predicted"/>
<name>A0AAD9PSQ7_ACRCE</name>